<dbReference type="EMBL" id="CH473982">
    <property type="protein sequence ID" value="EDL81612.1"/>
    <property type="molecule type" value="Genomic_DNA"/>
</dbReference>
<dbReference type="AlphaFoldDB" id="A6JE68"/>
<accession>A6JE68</accession>
<organism evidence="1 2">
    <name type="scientific">Rattus norvegicus</name>
    <name type="common">Rat</name>
    <dbReference type="NCBI Taxonomy" id="10116"/>
    <lineage>
        <taxon>Eukaryota</taxon>
        <taxon>Metazoa</taxon>
        <taxon>Chordata</taxon>
        <taxon>Craniata</taxon>
        <taxon>Vertebrata</taxon>
        <taxon>Euteleostomi</taxon>
        <taxon>Mammalia</taxon>
        <taxon>Eutheria</taxon>
        <taxon>Euarchontoglires</taxon>
        <taxon>Glires</taxon>
        <taxon>Rodentia</taxon>
        <taxon>Myomorpha</taxon>
        <taxon>Muroidea</taxon>
        <taxon>Muridae</taxon>
        <taxon>Murinae</taxon>
        <taxon>Rattus</taxon>
    </lineage>
</organism>
<dbReference type="Proteomes" id="UP000234681">
    <property type="component" value="Chromosome 6"/>
</dbReference>
<reference evidence="2" key="1">
    <citation type="submission" date="2005-09" db="EMBL/GenBank/DDBJ databases">
        <authorList>
            <person name="Mural R.J."/>
            <person name="Li P.W."/>
            <person name="Adams M.D."/>
            <person name="Amanatides P.G."/>
            <person name="Baden-Tillson H."/>
            <person name="Barnstead M."/>
            <person name="Chin S.H."/>
            <person name="Dew I."/>
            <person name="Evans C.A."/>
            <person name="Ferriera S."/>
            <person name="Flanigan M."/>
            <person name="Fosler C."/>
            <person name="Glodek A."/>
            <person name="Gu Z."/>
            <person name="Holt R.A."/>
            <person name="Jennings D."/>
            <person name="Kraft C.L."/>
            <person name="Lu F."/>
            <person name="Nguyen T."/>
            <person name="Nusskern D.R."/>
            <person name="Pfannkoch C.M."/>
            <person name="Sitter C."/>
            <person name="Sutton G.G."/>
            <person name="Venter J.C."/>
            <person name="Wang Z."/>
            <person name="Woodage T."/>
            <person name="Zheng X.H."/>
            <person name="Zhong F."/>
        </authorList>
    </citation>
    <scope>NUCLEOTIDE SEQUENCE [LARGE SCALE GENOMIC DNA]</scope>
    <source>
        <strain>BN</strain>
        <strain evidence="2">Sprague-Dawley</strain>
    </source>
</reference>
<evidence type="ECO:0000313" key="2">
    <source>
        <dbReference type="Proteomes" id="UP000234681"/>
    </source>
</evidence>
<gene>
    <name evidence="1" type="ORF">rCG_20628</name>
</gene>
<evidence type="ECO:0000313" key="1">
    <source>
        <dbReference type="EMBL" id="EDL81612.1"/>
    </source>
</evidence>
<protein>
    <submittedName>
        <fullName evidence="1">RCG20628</fullName>
    </submittedName>
</protein>
<name>A6JE68_RAT</name>
<proteinExistence type="predicted"/>
<sequence length="33" mass="3705">MSHKNKSKSSLPKQHVHLCTVPLTQQGLSLYTL</sequence>